<dbReference type="EMBL" id="JBHSGB010000003">
    <property type="protein sequence ID" value="MFC4654045.1"/>
    <property type="molecule type" value="Genomic_DNA"/>
</dbReference>
<reference evidence="2" key="1">
    <citation type="journal article" date="2019" name="Int. J. Syst. Evol. Microbiol.">
        <title>The Global Catalogue of Microorganisms (GCM) 10K type strain sequencing project: providing services to taxonomists for standard genome sequencing and annotation.</title>
        <authorList>
            <consortium name="The Broad Institute Genomics Platform"/>
            <consortium name="The Broad Institute Genome Sequencing Center for Infectious Disease"/>
            <person name="Wu L."/>
            <person name="Ma J."/>
        </authorList>
    </citation>
    <scope>NUCLEOTIDE SEQUENCE [LARGE SCALE GENOMIC DNA]</scope>
    <source>
        <strain evidence="2">DT28</strain>
    </source>
</reference>
<sequence>MTIESKSNSNKLRHKIIRWLYNRTPYLQSDNLNTLQLTPPKFYKPSADAGLLFDWQHELHRSYPPYLPNDIAETLKTLVITEKYEVHDFDFSNIKSLSASKSFGPSLYSACINGSWFADAASWGQAMYPSDNLSGLDDTDWEHNIWYIENREGFSKNRPITVKYLEWINRYVGIQSGGSHHTAMVLHQIKNQKRSYKRHAVVTKYSLSSVDIANLLKNYCMFVTAEKLHAPKLSDSDVTIDQAVSEYISSNVYTLAIHRSVNDAVMCFIPYKDLKIGNDLFQQWYKKQVVRKTVIPLLDLVNSTLEYCTTPYIHEIHRCHLGDPFRTNDKLAKSISTVAVECIK</sequence>
<accession>A0ABV9JH52</accession>
<dbReference type="Proteomes" id="UP001595962">
    <property type="component" value="Unassembled WGS sequence"/>
</dbReference>
<comment type="caution">
    <text evidence="1">The sequence shown here is derived from an EMBL/GenBank/DDBJ whole genome shotgun (WGS) entry which is preliminary data.</text>
</comment>
<protein>
    <submittedName>
        <fullName evidence="1">DUF6685 family protein</fullName>
    </submittedName>
</protein>
<gene>
    <name evidence="1" type="ORF">ACFO3I_03280</name>
</gene>
<name>A0ABV9JH52_9GAMM</name>
<organism evidence="1 2">
    <name type="scientific">Rheinheimera marina</name>
    <dbReference type="NCBI Taxonomy" id="1774958"/>
    <lineage>
        <taxon>Bacteria</taxon>
        <taxon>Pseudomonadati</taxon>
        <taxon>Pseudomonadota</taxon>
        <taxon>Gammaproteobacteria</taxon>
        <taxon>Chromatiales</taxon>
        <taxon>Chromatiaceae</taxon>
        <taxon>Rheinheimera</taxon>
    </lineage>
</organism>
<dbReference type="Pfam" id="PF20390">
    <property type="entry name" value="DUF6685"/>
    <property type="match status" value="1"/>
</dbReference>
<dbReference type="RefSeq" id="WP_377331718.1">
    <property type="nucleotide sequence ID" value="NZ_JBHSGB010000003.1"/>
</dbReference>
<evidence type="ECO:0000313" key="2">
    <source>
        <dbReference type="Proteomes" id="UP001595962"/>
    </source>
</evidence>
<keyword evidence="2" id="KW-1185">Reference proteome</keyword>
<dbReference type="InterPro" id="IPR046507">
    <property type="entry name" value="DUF6685"/>
</dbReference>
<proteinExistence type="predicted"/>
<evidence type="ECO:0000313" key="1">
    <source>
        <dbReference type="EMBL" id="MFC4654045.1"/>
    </source>
</evidence>